<reference evidence="3" key="1">
    <citation type="submission" date="2009-06" db="EMBL/GenBank/DDBJ databases">
        <authorList>
            <consortium name="US DOE Joint Genome Institute (JGI-PGF)"/>
            <person name="Lucas S."/>
            <person name="Copeland A."/>
            <person name="Lapidus A."/>
            <person name="Glavina del Rio T."/>
            <person name="Dalin E."/>
            <person name="Tice H."/>
            <person name="Bruce D."/>
            <person name="Goodwin L."/>
            <person name="Pitluck S."/>
            <person name="Kyrpides N."/>
            <person name="Mavromatis K."/>
            <person name="Ivanova N."/>
            <person name="Saunders E."/>
            <person name="Brettin T."/>
            <person name="Detter J.C."/>
            <person name="Han C."/>
            <person name="Larimer F."/>
            <person name="Land M."/>
            <person name="Hauser L."/>
            <person name="Markowitz V."/>
            <person name="Cheng J.-F."/>
            <person name="Hugenholtz P."/>
            <person name="Woyke T."/>
            <person name="Wu D."/>
            <person name="Gronow S."/>
            <person name="Klenk H.-P."/>
            <person name="Eisen J.A."/>
        </authorList>
    </citation>
    <scope>NUCLEOTIDE SEQUENCE</scope>
    <source>
        <strain evidence="3">Eklund 17B</strain>
    </source>
</reference>
<name>B2THE2_CLOBB</name>
<reference evidence="3" key="2">
    <citation type="submission" date="2009-08" db="EMBL/GenBank/DDBJ databases">
        <authorList>
            <person name="Shrivastava S."/>
            <person name="Brinkac L.M."/>
            <person name="Dodson R.J."/>
            <person name="Harkins D.M."/>
            <person name="Durkin A.S."/>
            <person name="Sutton G."/>
        </authorList>
    </citation>
    <scope>NUCLEOTIDE SEQUENCE</scope>
    <source>
        <strain evidence="3">Eklund 17B</strain>
    </source>
</reference>
<dbReference type="SUPFAM" id="SSF56563">
    <property type="entry name" value="Major capsid protein gp5"/>
    <property type="match status" value="1"/>
</dbReference>
<dbReference type="Gene3D" id="3.30.2320.10">
    <property type="entry name" value="hypothetical protein PF0899 domain"/>
    <property type="match status" value="1"/>
</dbReference>
<comment type="subcellular location">
    <subcellularLocation>
        <location evidence="1">Virion</location>
    </subcellularLocation>
</comment>
<evidence type="ECO:0000256" key="1">
    <source>
        <dbReference type="ARBA" id="ARBA00004328"/>
    </source>
</evidence>
<gene>
    <name evidence="3" type="ordered locus">CLL_A0040</name>
</gene>
<evidence type="ECO:0000259" key="2">
    <source>
        <dbReference type="Pfam" id="PF05065"/>
    </source>
</evidence>
<dbReference type="NCBIfam" id="TIGR01554">
    <property type="entry name" value="major_cap_HK97"/>
    <property type="match status" value="1"/>
</dbReference>
<protein>
    <submittedName>
        <fullName evidence="3">Phage major capsid protein, HK97 family</fullName>
    </submittedName>
</protein>
<dbReference type="AlphaFoldDB" id="B2THE2"/>
<sequence>MKFKTISEAFNYYRNHNTGDIEKRAAEIGNLINTDPNVDMESLNIELEGLKQAKTNIEERSQQQEQFNPVAGMNFNNNSTEVPKGDIFASNEYRSAFFKNMLGQRLTDMEQRTFKRAMEIVDTEKRADAFSTTTSAAAVLPTQTLNEVISKARTMGGLISSCRNFNIPTNLSVPIGTPSTKAAWHVEGAAVETKEPAISSVSFAAYEIIKVMSLSAAAKKMSIQAFESYVTEELTNCVMETIADSLVNGTGSAQGTGILTGITWNISNSFTFAKAGVPVYTDFTKMVAMLKRGYGAGAKFAMNNSTLYNLVYSLVDLNGRPIFIADPKNEEIGYILGKPVVIDDNIADDVVLLGNFNYMGYNIPQGIIIETSRDSSFKSGLIDYRALAIADTKPLVDETFVKLSRASS</sequence>
<dbReference type="InterPro" id="IPR024455">
    <property type="entry name" value="Phage_capsid"/>
</dbReference>
<accession>U4PFT8</accession>
<evidence type="ECO:0000313" key="3">
    <source>
        <dbReference type="EMBL" id="ACD23048.1"/>
    </source>
</evidence>
<dbReference type="Gene3D" id="3.30.2400.10">
    <property type="entry name" value="Major capsid protein gp5"/>
    <property type="match status" value="1"/>
</dbReference>
<dbReference type="EMBL" id="CP001056">
    <property type="protein sequence ID" value="ACD23048.1"/>
    <property type="molecule type" value="Genomic_DNA"/>
</dbReference>
<dbReference type="HOGENOM" id="CLU_656644_0_0_9"/>
<dbReference type="Pfam" id="PF05065">
    <property type="entry name" value="Phage_capsid"/>
    <property type="match status" value="1"/>
</dbReference>
<dbReference type="PATRIC" id="fig|935198.13.peg.31"/>
<organism evidence="3">
    <name type="scientific">Clostridium botulinum (strain Eklund 17B / Type B)</name>
    <dbReference type="NCBI Taxonomy" id="935198"/>
    <lineage>
        <taxon>Bacteria</taxon>
        <taxon>Bacillati</taxon>
        <taxon>Bacillota</taxon>
        <taxon>Clostridia</taxon>
        <taxon>Eubacteriales</taxon>
        <taxon>Clostridiaceae</taxon>
        <taxon>Clostridium</taxon>
    </lineage>
</organism>
<dbReference type="KEGG" id="cbk:CLL_A0040"/>
<dbReference type="InterPro" id="IPR054612">
    <property type="entry name" value="Phage_capsid-like_C"/>
</dbReference>
<proteinExistence type="predicted"/>
<accession>B2THE2</accession>
<feature type="domain" description="Phage capsid-like C-terminal" evidence="2">
    <location>
        <begin position="138"/>
        <end position="403"/>
    </location>
</feature>